<organism evidence="1 2">
    <name type="scientific">Dendryphion nanum</name>
    <dbReference type="NCBI Taxonomy" id="256645"/>
    <lineage>
        <taxon>Eukaryota</taxon>
        <taxon>Fungi</taxon>
        <taxon>Dikarya</taxon>
        <taxon>Ascomycota</taxon>
        <taxon>Pezizomycotina</taxon>
        <taxon>Dothideomycetes</taxon>
        <taxon>Pleosporomycetidae</taxon>
        <taxon>Pleosporales</taxon>
        <taxon>Torulaceae</taxon>
        <taxon>Dendryphion</taxon>
    </lineage>
</organism>
<protein>
    <submittedName>
        <fullName evidence="1">Uncharacterized protein</fullName>
    </submittedName>
</protein>
<name>A0A9P9DV68_9PLEO</name>
<evidence type="ECO:0000313" key="1">
    <source>
        <dbReference type="EMBL" id="KAH7126774.1"/>
    </source>
</evidence>
<reference evidence="1" key="1">
    <citation type="journal article" date="2021" name="Nat. Commun.">
        <title>Genetic determinants of endophytism in the Arabidopsis root mycobiome.</title>
        <authorList>
            <person name="Mesny F."/>
            <person name="Miyauchi S."/>
            <person name="Thiergart T."/>
            <person name="Pickel B."/>
            <person name="Atanasova L."/>
            <person name="Karlsson M."/>
            <person name="Huettel B."/>
            <person name="Barry K.W."/>
            <person name="Haridas S."/>
            <person name="Chen C."/>
            <person name="Bauer D."/>
            <person name="Andreopoulos W."/>
            <person name="Pangilinan J."/>
            <person name="LaButti K."/>
            <person name="Riley R."/>
            <person name="Lipzen A."/>
            <person name="Clum A."/>
            <person name="Drula E."/>
            <person name="Henrissat B."/>
            <person name="Kohler A."/>
            <person name="Grigoriev I.V."/>
            <person name="Martin F.M."/>
            <person name="Hacquard S."/>
        </authorList>
    </citation>
    <scope>NUCLEOTIDE SEQUENCE</scope>
    <source>
        <strain evidence="1">MPI-CAGE-CH-0243</strain>
    </source>
</reference>
<evidence type="ECO:0000313" key="2">
    <source>
        <dbReference type="Proteomes" id="UP000700596"/>
    </source>
</evidence>
<dbReference type="Proteomes" id="UP000700596">
    <property type="component" value="Unassembled WGS sequence"/>
</dbReference>
<gene>
    <name evidence="1" type="ORF">B0J11DRAFT_286101</name>
</gene>
<sequence length="203" mass="23018">MAVGSQQTQLFPHIRPIRVLRCGRGFLPTALCYGARSYLRRLHCFPRMGLGGFIGFELGVWGVQSAEADGAASAHRYLEANVPTYHIGVLARWQVWRREVSANALHCIVLSPSRMGLALLRLTSIAIHTHTLHAHMPKARSHHPFLPPCFHILYRKVISSCPIPSLSHVSYPMYRTIPYHTIPYRPPHILRRPPIQPITPRHP</sequence>
<proteinExistence type="predicted"/>
<keyword evidence="2" id="KW-1185">Reference proteome</keyword>
<comment type="caution">
    <text evidence="1">The sequence shown here is derived from an EMBL/GenBank/DDBJ whole genome shotgun (WGS) entry which is preliminary data.</text>
</comment>
<accession>A0A9P9DV68</accession>
<dbReference type="EMBL" id="JAGMWT010000006">
    <property type="protein sequence ID" value="KAH7126774.1"/>
    <property type="molecule type" value="Genomic_DNA"/>
</dbReference>
<dbReference type="AlphaFoldDB" id="A0A9P9DV68"/>